<accession>A0A3N4HRC1</accession>
<sequence>MEAITGIDTVSYMIFANERSGEQRVCENGISHDKFFQRNPPHCPAFDANATDVESNHFITREHSEATLRFETCVCRSHRCNIISTVSCIPSGSDFCTRAT</sequence>
<proteinExistence type="predicted"/>
<dbReference type="EMBL" id="ML119793">
    <property type="protein sequence ID" value="RPA74340.1"/>
    <property type="molecule type" value="Genomic_DNA"/>
</dbReference>
<gene>
    <name evidence="1" type="ORF">BJ508DRAFT_418685</name>
</gene>
<dbReference type="Proteomes" id="UP000275078">
    <property type="component" value="Unassembled WGS sequence"/>
</dbReference>
<reference evidence="1 2" key="1">
    <citation type="journal article" date="2018" name="Nat. Ecol. Evol.">
        <title>Pezizomycetes genomes reveal the molecular basis of ectomycorrhizal truffle lifestyle.</title>
        <authorList>
            <person name="Murat C."/>
            <person name="Payen T."/>
            <person name="Noel B."/>
            <person name="Kuo A."/>
            <person name="Morin E."/>
            <person name="Chen J."/>
            <person name="Kohler A."/>
            <person name="Krizsan K."/>
            <person name="Balestrini R."/>
            <person name="Da Silva C."/>
            <person name="Montanini B."/>
            <person name="Hainaut M."/>
            <person name="Levati E."/>
            <person name="Barry K.W."/>
            <person name="Belfiori B."/>
            <person name="Cichocki N."/>
            <person name="Clum A."/>
            <person name="Dockter R.B."/>
            <person name="Fauchery L."/>
            <person name="Guy J."/>
            <person name="Iotti M."/>
            <person name="Le Tacon F."/>
            <person name="Lindquist E.A."/>
            <person name="Lipzen A."/>
            <person name="Malagnac F."/>
            <person name="Mello A."/>
            <person name="Molinier V."/>
            <person name="Miyauchi S."/>
            <person name="Poulain J."/>
            <person name="Riccioni C."/>
            <person name="Rubini A."/>
            <person name="Sitrit Y."/>
            <person name="Splivallo R."/>
            <person name="Traeger S."/>
            <person name="Wang M."/>
            <person name="Zifcakova L."/>
            <person name="Wipf D."/>
            <person name="Zambonelli A."/>
            <person name="Paolocci F."/>
            <person name="Nowrousian M."/>
            <person name="Ottonello S."/>
            <person name="Baldrian P."/>
            <person name="Spatafora J.W."/>
            <person name="Henrissat B."/>
            <person name="Nagy L.G."/>
            <person name="Aury J.M."/>
            <person name="Wincker P."/>
            <person name="Grigoriev I.V."/>
            <person name="Bonfante P."/>
            <person name="Martin F.M."/>
        </authorList>
    </citation>
    <scope>NUCLEOTIDE SEQUENCE [LARGE SCALE GENOMIC DNA]</scope>
    <source>
        <strain evidence="1 2">RN42</strain>
    </source>
</reference>
<name>A0A3N4HRC1_ASCIM</name>
<evidence type="ECO:0000313" key="2">
    <source>
        <dbReference type="Proteomes" id="UP000275078"/>
    </source>
</evidence>
<dbReference type="AlphaFoldDB" id="A0A3N4HRC1"/>
<protein>
    <submittedName>
        <fullName evidence="1">Uncharacterized protein</fullName>
    </submittedName>
</protein>
<keyword evidence="2" id="KW-1185">Reference proteome</keyword>
<organism evidence="1 2">
    <name type="scientific">Ascobolus immersus RN42</name>
    <dbReference type="NCBI Taxonomy" id="1160509"/>
    <lineage>
        <taxon>Eukaryota</taxon>
        <taxon>Fungi</taxon>
        <taxon>Dikarya</taxon>
        <taxon>Ascomycota</taxon>
        <taxon>Pezizomycotina</taxon>
        <taxon>Pezizomycetes</taxon>
        <taxon>Pezizales</taxon>
        <taxon>Ascobolaceae</taxon>
        <taxon>Ascobolus</taxon>
    </lineage>
</organism>
<evidence type="ECO:0000313" key="1">
    <source>
        <dbReference type="EMBL" id="RPA74340.1"/>
    </source>
</evidence>